<proteinExistence type="predicted"/>
<dbReference type="Proteomes" id="UP000287651">
    <property type="component" value="Unassembled WGS sequence"/>
</dbReference>
<feature type="non-terminal residue" evidence="2">
    <location>
        <position position="1"/>
    </location>
</feature>
<dbReference type="EMBL" id="AMZH03024167">
    <property type="protein sequence ID" value="RRT36019.1"/>
    <property type="molecule type" value="Genomic_DNA"/>
</dbReference>
<evidence type="ECO:0000313" key="2">
    <source>
        <dbReference type="EMBL" id="RRT36019.1"/>
    </source>
</evidence>
<reference evidence="2 3" key="1">
    <citation type="journal article" date="2014" name="Agronomy (Basel)">
        <title>A Draft Genome Sequence for Ensete ventricosum, the Drought-Tolerant Tree Against Hunger.</title>
        <authorList>
            <person name="Harrison J."/>
            <person name="Moore K.A."/>
            <person name="Paszkiewicz K."/>
            <person name="Jones T."/>
            <person name="Grant M."/>
            <person name="Ambacheew D."/>
            <person name="Muzemil S."/>
            <person name="Studholme D.J."/>
        </authorList>
    </citation>
    <scope>NUCLEOTIDE SEQUENCE [LARGE SCALE GENOMIC DNA]</scope>
</reference>
<name>A0A426X961_ENSVE</name>
<comment type="caution">
    <text evidence="2">The sequence shown here is derived from an EMBL/GenBank/DDBJ whole genome shotgun (WGS) entry which is preliminary data.</text>
</comment>
<dbReference type="AlphaFoldDB" id="A0A426X961"/>
<protein>
    <submittedName>
        <fullName evidence="2">Uncharacterized protein</fullName>
    </submittedName>
</protein>
<accession>A0A426X961</accession>
<feature type="region of interest" description="Disordered" evidence="1">
    <location>
        <begin position="33"/>
        <end position="52"/>
    </location>
</feature>
<evidence type="ECO:0000313" key="3">
    <source>
        <dbReference type="Proteomes" id="UP000287651"/>
    </source>
</evidence>
<sequence>ERGNERSRRARKGEEIARDSWRRRWLNHKGYRTGNLRNIDNVSKAGQKHDAQQLLDERDTSHFRLLHQQPGLVP</sequence>
<evidence type="ECO:0000256" key="1">
    <source>
        <dbReference type="SAM" id="MobiDB-lite"/>
    </source>
</evidence>
<gene>
    <name evidence="2" type="ORF">B296_00052631</name>
</gene>
<organism evidence="2 3">
    <name type="scientific">Ensete ventricosum</name>
    <name type="common">Abyssinian banana</name>
    <name type="synonym">Musa ensete</name>
    <dbReference type="NCBI Taxonomy" id="4639"/>
    <lineage>
        <taxon>Eukaryota</taxon>
        <taxon>Viridiplantae</taxon>
        <taxon>Streptophyta</taxon>
        <taxon>Embryophyta</taxon>
        <taxon>Tracheophyta</taxon>
        <taxon>Spermatophyta</taxon>
        <taxon>Magnoliopsida</taxon>
        <taxon>Liliopsida</taxon>
        <taxon>Zingiberales</taxon>
        <taxon>Musaceae</taxon>
        <taxon>Ensete</taxon>
    </lineage>
</organism>